<keyword evidence="14" id="KW-1185">Reference proteome</keyword>
<sequence length="382" mass="43089">MSRSMKRVFFAGYTGNKRPWLNVCCEFPCNEVYLACHDKKRDCILTESEGESDILEDPEQDVPLQLPETHRPGWVTARLQQHQRAACNKPARQARDSRKLTLIANKQMLHTDEKPYKCTECGKGFKGTTTLLNHMRVHTGEKTFECLECGKRFNRKAGLVVHRRIHTGEKPYKCEECEKSFGCSSNLIAHRKIHAKKKAFSCDTHSQSGSTVLSQHQRAHMDEKPCGCAECGNSICPYSGFIKRQEIHVTETSIENTAGAYCSELTSQHHKEQQRSGTEKLDMDQPNLIFEELKKMRENMDMLLLNQQSQLQVLQQIQKQLNILLPGNDLINSNVYSLGLLLGRQAAAMASLSFPLLNPSSLLPESTHCSSQSSAPEILPSS</sequence>
<comment type="subcellular location">
    <subcellularLocation>
        <location evidence="1">Nucleus</location>
    </subcellularLocation>
</comment>
<dbReference type="GO" id="GO:0005634">
    <property type="term" value="C:nucleus"/>
    <property type="evidence" value="ECO:0007669"/>
    <property type="project" value="UniProtKB-SubCell"/>
</dbReference>
<evidence type="ECO:0000256" key="8">
    <source>
        <dbReference type="ARBA" id="ARBA00023125"/>
    </source>
</evidence>
<keyword evidence="6" id="KW-0862">Zinc</keyword>
<evidence type="ECO:0000256" key="10">
    <source>
        <dbReference type="ARBA" id="ARBA00023242"/>
    </source>
</evidence>
<organism evidence="13 14">
    <name type="scientific">Anser brachyrhynchus</name>
    <name type="common">Pink-footed goose</name>
    <dbReference type="NCBI Taxonomy" id="132585"/>
    <lineage>
        <taxon>Eukaryota</taxon>
        <taxon>Metazoa</taxon>
        <taxon>Chordata</taxon>
        <taxon>Craniata</taxon>
        <taxon>Vertebrata</taxon>
        <taxon>Euteleostomi</taxon>
        <taxon>Archelosauria</taxon>
        <taxon>Archosauria</taxon>
        <taxon>Dinosauria</taxon>
        <taxon>Saurischia</taxon>
        <taxon>Theropoda</taxon>
        <taxon>Coelurosauria</taxon>
        <taxon>Aves</taxon>
        <taxon>Neognathae</taxon>
        <taxon>Galloanserae</taxon>
        <taxon>Anseriformes</taxon>
        <taxon>Anatidae</taxon>
        <taxon>Anserinae</taxon>
        <taxon>Anser</taxon>
    </lineage>
</organism>
<keyword evidence="3" id="KW-0479">Metal-binding</keyword>
<proteinExistence type="inferred from homology"/>
<keyword evidence="8" id="KW-0238">DNA-binding</keyword>
<keyword evidence="7" id="KW-0805">Transcription regulation</keyword>
<accession>A0A8B9C7I1</accession>
<evidence type="ECO:0000259" key="12">
    <source>
        <dbReference type="PROSITE" id="PS50157"/>
    </source>
</evidence>
<dbReference type="GO" id="GO:0003677">
    <property type="term" value="F:DNA binding"/>
    <property type="evidence" value="ECO:0007669"/>
    <property type="project" value="UniProtKB-KW"/>
</dbReference>
<keyword evidence="5 11" id="KW-0863">Zinc-finger</keyword>
<evidence type="ECO:0000256" key="4">
    <source>
        <dbReference type="ARBA" id="ARBA00022737"/>
    </source>
</evidence>
<evidence type="ECO:0000256" key="3">
    <source>
        <dbReference type="ARBA" id="ARBA00022723"/>
    </source>
</evidence>
<dbReference type="PANTHER" id="PTHR24377">
    <property type="entry name" value="IP01015P-RELATED"/>
    <property type="match status" value="1"/>
</dbReference>
<feature type="domain" description="C2H2-type" evidence="12">
    <location>
        <begin position="172"/>
        <end position="199"/>
    </location>
</feature>
<feature type="domain" description="C2H2-type" evidence="12">
    <location>
        <begin position="116"/>
        <end position="143"/>
    </location>
</feature>
<dbReference type="Pfam" id="PF00096">
    <property type="entry name" value="zf-C2H2"/>
    <property type="match status" value="2"/>
</dbReference>
<dbReference type="GeneTree" id="ENSGT01150000286953"/>
<evidence type="ECO:0000256" key="5">
    <source>
        <dbReference type="ARBA" id="ARBA00022771"/>
    </source>
</evidence>
<evidence type="ECO:0000256" key="7">
    <source>
        <dbReference type="ARBA" id="ARBA00023015"/>
    </source>
</evidence>
<keyword evidence="4" id="KW-0677">Repeat</keyword>
<reference evidence="13" key="1">
    <citation type="submission" date="2025-08" db="UniProtKB">
        <authorList>
            <consortium name="Ensembl"/>
        </authorList>
    </citation>
    <scope>IDENTIFICATION</scope>
</reference>
<dbReference type="PROSITE" id="PS00028">
    <property type="entry name" value="ZINC_FINGER_C2H2_1"/>
    <property type="match status" value="3"/>
</dbReference>
<evidence type="ECO:0000256" key="9">
    <source>
        <dbReference type="ARBA" id="ARBA00023163"/>
    </source>
</evidence>
<evidence type="ECO:0000256" key="1">
    <source>
        <dbReference type="ARBA" id="ARBA00004123"/>
    </source>
</evidence>
<evidence type="ECO:0000313" key="13">
    <source>
        <dbReference type="Ensembl" id="ENSABRP00000015751.1"/>
    </source>
</evidence>
<dbReference type="PROSITE" id="PS50157">
    <property type="entry name" value="ZINC_FINGER_C2H2_2"/>
    <property type="match status" value="3"/>
</dbReference>
<evidence type="ECO:0000313" key="14">
    <source>
        <dbReference type="Proteomes" id="UP000694426"/>
    </source>
</evidence>
<reference evidence="13" key="2">
    <citation type="submission" date="2025-09" db="UniProtKB">
        <authorList>
            <consortium name="Ensembl"/>
        </authorList>
    </citation>
    <scope>IDENTIFICATION</scope>
</reference>
<dbReference type="GO" id="GO:0008270">
    <property type="term" value="F:zinc ion binding"/>
    <property type="evidence" value="ECO:0007669"/>
    <property type="project" value="UniProtKB-KW"/>
</dbReference>
<dbReference type="InterPro" id="IPR036236">
    <property type="entry name" value="Znf_C2H2_sf"/>
</dbReference>
<dbReference type="Pfam" id="PF23561">
    <property type="entry name" value="zf-C2H2_15"/>
    <property type="match status" value="1"/>
</dbReference>
<name>A0A8B9C7I1_9AVES</name>
<dbReference type="InterPro" id="IPR050826">
    <property type="entry name" value="Krueppel_C2H2_ZnFinger"/>
</dbReference>
<dbReference type="AlphaFoldDB" id="A0A8B9C7I1"/>
<evidence type="ECO:0000256" key="11">
    <source>
        <dbReference type="PROSITE-ProRule" id="PRU00042"/>
    </source>
</evidence>
<dbReference type="Proteomes" id="UP000694426">
    <property type="component" value="Unplaced"/>
</dbReference>
<dbReference type="SMART" id="SM00355">
    <property type="entry name" value="ZnF_C2H2"/>
    <property type="match status" value="3"/>
</dbReference>
<dbReference type="InterPro" id="IPR056436">
    <property type="entry name" value="Znf-C2H2_ZIC1-5/GLI1-3-like"/>
</dbReference>
<keyword evidence="10" id="KW-0539">Nucleus</keyword>
<dbReference type="Ensembl" id="ENSABRT00000022439.1">
    <property type="protein sequence ID" value="ENSABRP00000015751.1"/>
    <property type="gene ID" value="ENSABRG00000013824.1"/>
</dbReference>
<comment type="similarity">
    <text evidence="2">Belongs to the krueppel C2H2-type zinc-finger protein family.</text>
</comment>
<evidence type="ECO:0000256" key="6">
    <source>
        <dbReference type="ARBA" id="ARBA00022833"/>
    </source>
</evidence>
<dbReference type="FunFam" id="3.30.160.60:FF:002343">
    <property type="entry name" value="Zinc finger protein 33A"/>
    <property type="match status" value="1"/>
</dbReference>
<feature type="domain" description="C2H2-type" evidence="12">
    <location>
        <begin position="144"/>
        <end position="171"/>
    </location>
</feature>
<dbReference type="InterPro" id="IPR013087">
    <property type="entry name" value="Znf_C2H2_type"/>
</dbReference>
<keyword evidence="9" id="KW-0804">Transcription</keyword>
<dbReference type="Gene3D" id="3.30.160.60">
    <property type="entry name" value="Classic Zinc Finger"/>
    <property type="match status" value="4"/>
</dbReference>
<evidence type="ECO:0000256" key="2">
    <source>
        <dbReference type="ARBA" id="ARBA00006991"/>
    </source>
</evidence>
<dbReference type="SUPFAM" id="SSF57667">
    <property type="entry name" value="beta-beta-alpha zinc fingers"/>
    <property type="match status" value="3"/>
</dbReference>
<dbReference type="FunFam" id="3.30.160.60:FF:000478">
    <property type="entry name" value="Zinc finger protein 133"/>
    <property type="match status" value="1"/>
</dbReference>
<protein>
    <recommendedName>
        <fullName evidence="12">C2H2-type domain-containing protein</fullName>
    </recommendedName>
</protein>
<dbReference type="FunFam" id="3.30.160.60:FF:001468">
    <property type="entry name" value="Zinc finger protein 672"/>
    <property type="match status" value="1"/>
</dbReference>